<dbReference type="AlphaFoldDB" id="A0A3B4WIM3"/>
<evidence type="ECO:0000313" key="2">
    <source>
        <dbReference type="Proteomes" id="UP000261360"/>
    </source>
</evidence>
<dbReference type="SUPFAM" id="SSF54928">
    <property type="entry name" value="RNA-binding domain, RBD"/>
    <property type="match status" value="1"/>
</dbReference>
<dbReference type="InterPro" id="IPR035979">
    <property type="entry name" value="RBD_domain_sf"/>
</dbReference>
<dbReference type="InterPro" id="IPR034464">
    <property type="entry name" value="PAR10_RRM1_2"/>
</dbReference>
<dbReference type="InterPro" id="IPR012677">
    <property type="entry name" value="Nucleotide-bd_a/b_plait_sf"/>
</dbReference>
<keyword evidence="2" id="KW-1185">Reference proteome</keyword>
<dbReference type="Proteomes" id="UP000261360">
    <property type="component" value="Unplaced"/>
</dbReference>
<dbReference type="CDD" id="cd12547">
    <property type="entry name" value="RRM1_2_PAR10"/>
    <property type="match status" value="1"/>
</dbReference>
<accession>A0A3B4WIM3</accession>
<dbReference type="GeneTree" id="ENSGT00940000162035"/>
<dbReference type="GO" id="GO:0003676">
    <property type="term" value="F:nucleic acid binding"/>
    <property type="evidence" value="ECO:0007669"/>
    <property type="project" value="InterPro"/>
</dbReference>
<dbReference type="Gene3D" id="3.30.70.330">
    <property type="match status" value="2"/>
</dbReference>
<dbReference type="Pfam" id="PF23085">
    <property type="entry name" value="RRM_PARP14_3"/>
    <property type="match status" value="2"/>
</dbReference>
<evidence type="ECO:0000313" key="1">
    <source>
        <dbReference type="Ensembl" id="ENSSLDP00000004444.1"/>
    </source>
</evidence>
<reference evidence="1" key="2">
    <citation type="submission" date="2025-09" db="UniProtKB">
        <authorList>
            <consortium name="Ensembl"/>
        </authorList>
    </citation>
    <scope>IDENTIFICATION</scope>
</reference>
<dbReference type="Ensembl" id="ENSSLDT00000004592.1">
    <property type="protein sequence ID" value="ENSSLDP00000004444.1"/>
    <property type="gene ID" value="ENSSLDG00000003529.1"/>
</dbReference>
<organism evidence="1 2">
    <name type="scientific">Seriola lalandi dorsalis</name>
    <dbReference type="NCBI Taxonomy" id="1841481"/>
    <lineage>
        <taxon>Eukaryota</taxon>
        <taxon>Metazoa</taxon>
        <taxon>Chordata</taxon>
        <taxon>Craniata</taxon>
        <taxon>Vertebrata</taxon>
        <taxon>Euteleostomi</taxon>
        <taxon>Actinopterygii</taxon>
        <taxon>Neopterygii</taxon>
        <taxon>Teleostei</taxon>
        <taxon>Neoteleostei</taxon>
        <taxon>Acanthomorphata</taxon>
        <taxon>Carangaria</taxon>
        <taxon>Carangiformes</taxon>
        <taxon>Carangidae</taxon>
        <taxon>Seriola</taxon>
    </lineage>
</organism>
<proteinExistence type="predicted"/>
<name>A0A3B4WIM3_SERLL</name>
<sequence>MPVESPEDRTVEVLALPEQVDEELLYLYFENKRRSGGGPLFSVEKKGDRALLVFEDAEAAAQVLSKGHHILHNVELCVRKPASKDQCRLLLRGINPTTFSEMIELYVENMLGLNVTEYTLYPSPGTDFILIHLSQPLSKGLLNAHVFFFLKNNLIFPKCSGCHFLTVYMCFCFTDFQNLSAKISKRTLDGAKVTLEQLEQTDSVLVENLHPGTSPDMLTLYFEGKRGGDQKVKEVAMLSEGTAKVSFVNYDCKFCGVQPF</sequence>
<protein>
    <recommendedName>
        <fullName evidence="3">RRM domain-containing protein</fullName>
    </recommendedName>
</protein>
<reference evidence="1" key="1">
    <citation type="submission" date="2025-08" db="UniProtKB">
        <authorList>
            <consortium name="Ensembl"/>
        </authorList>
    </citation>
    <scope>IDENTIFICATION</scope>
</reference>
<evidence type="ECO:0008006" key="3">
    <source>
        <dbReference type="Google" id="ProtNLM"/>
    </source>
</evidence>